<dbReference type="InterPro" id="IPR051311">
    <property type="entry name" value="DedA_domain"/>
</dbReference>
<keyword evidence="3 6" id="KW-0812">Transmembrane</keyword>
<evidence type="ECO:0000313" key="9">
    <source>
        <dbReference type="Proteomes" id="UP000460561"/>
    </source>
</evidence>
<feature type="transmembrane region" description="Helical" evidence="6">
    <location>
        <begin position="172"/>
        <end position="193"/>
    </location>
</feature>
<dbReference type="OrthoDB" id="9813426at2"/>
<dbReference type="Pfam" id="PF09335">
    <property type="entry name" value="VTT_dom"/>
    <property type="match status" value="1"/>
</dbReference>
<gene>
    <name evidence="8" type="ORF">GRI39_04085</name>
</gene>
<keyword evidence="2" id="KW-1003">Cell membrane</keyword>
<dbReference type="GO" id="GO:0005886">
    <property type="term" value="C:plasma membrane"/>
    <property type="evidence" value="ECO:0007669"/>
    <property type="project" value="UniProtKB-SubCell"/>
</dbReference>
<keyword evidence="5 6" id="KW-0472">Membrane</keyword>
<sequence>MQDLIINIVQQGGYFGILLLMAAENIFPPIPSEVIMGLGGVLVERGDMNFIPLLLIGTIGSTIGNYCWFWAGNRWGYERLGPMIDKWGRWLTVEWEDIEKASHYLRHRGDWVVFLLRFSPFLRTIISLPAGLAHMKLWRFLLFTFLGTGLWNVLLIFGGQWLGRSFEQSQNILGWVVIGLIAAGVLFYVWRVITWKPRSARKPK</sequence>
<protein>
    <submittedName>
        <fullName evidence="8">DedA family protein</fullName>
    </submittedName>
</protein>
<evidence type="ECO:0000256" key="2">
    <source>
        <dbReference type="ARBA" id="ARBA00022475"/>
    </source>
</evidence>
<proteinExistence type="predicted"/>
<evidence type="ECO:0000256" key="3">
    <source>
        <dbReference type="ARBA" id="ARBA00022692"/>
    </source>
</evidence>
<keyword evidence="9" id="KW-1185">Reference proteome</keyword>
<accession>A0A845A7J1</accession>
<reference evidence="8 9" key="1">
    <citation type="submission" date="2019-12" db="EMBL/GenBank/DDBJ databases">
        <title>Genomic-based taxomic classification of the family Erythrobacteraceae.</title>
        <authorList>
            <person name="Xu L."/>
        </authorList>
    </citation>
    <scope>NUCLEOTIDE SEQUENCE [LARGE SCALE GENOMIC DNA]</scope>
    <source>
        <strain evidence="8 9">DSM 18604</strain>
    </source>
</reference>
<dbReference type="InterPro" id="IPR032816">
    <property type="entry name" value="VTT_dom"/>
</dbReference>
<comment type="subcellular location">
    <subcellularLocation>
        <location evidence="1">Cell membrane</location>
        <topology evidence="1">Multi-pass membrane protein</topology>
    </subcellularLocation>
</comment>
<evidence type="ECO:0000256" key="4">
    <source>
        <dbReference type="ARBA" id="ARBA00022989"/>
    </source>
</evidence>
<dbReference type="RefSeq" id="WP_160738368.1">
    <property type="nucleotide sequence ID" value="NZ_WTYQ01000001.1"/>
</dbReference>
<feature type="domain" description="VTT" evidence="7">
    <location>
        <begin position="30"/>
        <end position="160"/>
    </location>
</feature>
<feature type="transmembrane region" description="Helical" evidence="6">
    <location>
        <begin position="12"/>
        <end position="30"/>
    </location>
</feature>
<feature type="transmembrane region" description="Helical" evidence="6">
    <location>
        <begin position="50"/>
        <end position="71"/>
    </location>
</feature>
<comment type="caution">
    <text evidence="8">The sequence shown here is derived from an EMBL/GenBank/DDBJ whole genome shotgun (WGS) entry which is preliminary data.</text>
</comment>
<organism evidence="8 9">
    <name type="scientific">Altericroceibacterium indicum</name>
    <dbReference type="NCBI Taxonomy" id="374177"/>
    <lineage>
        <taxon>Bacteria</taxon>
        <taxon>Pseudomonadati</taxon>
        <taxon>Pseudomonadota</taxon>
        <taxon>Alphaproteobacteria</taxon>
        <taxon>Sphingomonadales</taxon>
        <taxon>Erythrobacteraceae</taxon>
        <taxon>Altericroceibacterium</taxon>
    </lineage>
</organism>
<dbReference type="Proteomes" id="UP000460561">
    <property type="component" value="Unassembled WGS sequence"/>
</dbReference>
<dbReference type="PANTHER" id="PTHR42709:SF6">
    <property type="entry name" value="UNDECAPRENYL PHOSPHATE TRANSPORTER A"/>
    <property type="match status" value="1"/>
</dbReference>
<evidence type="ECO:0000256" key="1">
    <source>
        <dbReference type="ARBA" id="ARBA00004651"/>
    </source>
</evidence>
<dbReference type="EMBL" id="WTYQ01000001">
    <property type="protein sequence ID" value="MXP25223.1"/>
    <property type="molecule type" value="Genomic_DNA"/>
</dbReference>
<evidence type="ECO:0000259" key="7">
    <source>
        <dbReference type="Pfam" id="PF09335"/>
    </source>
</evidence>
<evidence type="ECO:0000256" key="5">
    <source>
        <dbReference type="ARBA" id="ARBA00023136"/>
    </source>
</evidence>
<evidence type="ECO:0000256" key="6">
    <source>
        <dbReference type="SAM" id="Phobius"/>
    </source>
</evidence>
<dbReference type="AlphaFoldDB" id="A0A845A7J1"/>
<dbReference type="PANTHER" id="PTHR42709">
    <property type="entry name" value="ALKALINE PHOSPHATASE LIKE PROTEIN"/>
    <property type="match status" value="1"/>
</dbReference>
<keyword evidence="4 6" id="KW-1133">Transmembrane helix</keyword>
<feature type="transmembrane region" description="Helical" evidence="6">
    <location>
        <begin position="140"/>
        <end position="160"/>
    </location>
</feature>
<evidence type="ECO:0000313" key="8">
    <source>
        <dbReference type="EMBL" id="MXP25223.1"/>
    </source>
</evidence>
<name>A0A845A7J1_9SPHN</name>